<accession>A0ABT7VV32</accession>
<dbReference type="Proteomes" id="UP001171945">
    <property type="component" value="Unassembled WGS sequence"/>
</dbReference>
<feature type="non-terminal residue" evidence="2">
    <location>
        <position position="1"/>
    </location>
</feature>
<gene>
    <name evidence="2" type="ORF">QUF54_08655</name>
</gene>
<keyword evidence="3" id="KW-1185">Reference proteome</keyword>
<protein>
    <submittedName>
        <fullName evidence="2">Uncharacterized protein</fullName>
    </submittedName>
</protein>
<name>A0ABT7VV32_9GAMM</name>
<reference evidence="2" key="1">
    <citation type="submission" date="2023-06" db="EMBL/GenBank/DDBJ databases">
        <title>Uncultivated large filamentous bacteria from sulfidic sediments reveal new species and different genomic features in energy metabolism and defense.</title>
        <authorList>
            <person name="Fonseca A."/>
        </authorList>
    </citation>
    <scope>NUCLEOTIDE SEQUENCE</scope>
    <source>
        <strain evidence="2">HSG4</strain>
    </source>
</reference>
<sequence length="104" mass="11836">TSMYNFDGKPGRYNRGTLDADILSQPTENATRNIGKQLKISRKEIIFEERGRDAEIKQPHQKSKKSKKSQNGVFSIPLGFEVFENGFHGIIVVLQFPSIVKERV</sequence>
<evidence type="ECO:0000256" key="1">
    <source>
        <dbReference type="SAM" id="MobiDB-lite"/>
    </source>
</evidence>
<evidence type="ECO:0000313" key="3">
    <source>
        <dbReference type="Proteomes" id="UP001171945"/>
    </source>
</evidence>
<comment type="caution">
    <text evidence="2">The sequence shown here is derived from an EMBL/GenBank/DDBJ whole genome shotgun (WGS) entry which is preliminary data.</text>
</comment>
<organism evidence="2 3">
    <name type="scientific">Candidatus Marithioploca araucensis</name>
    <dbReference type="NCBI Taxonomy" id="70273"/>
    <lineage>
        <taxon>Bacteria</taxon>
        <taxon>Pseudomonadati</taxon>
        <taxon>Pseudomonadota</taxon>
        <taxon>Gammaproteobacteria</taxon>
        <taxon>Thiotrichales</taxon>
        <taxon>Thiotrichaceae</taxon>
        <taxon>Candidatus Marithioploca</taxon>
    </lineage>
</organism>
<evidence type="ECO:0000313" key="2">
    <source>
        <dbReference type="EMBL" id="MDM8563408.1"/>
    </source>
</evidence>
<proteinExistence type="predicted"/>
<dbReference type="EMBL" id="JAUCGM010000620">
    <property type="protein sequence ID" value="MDM8563408.1"/>
    <property type="molecule type" value="Genomic_DNA"/>
</dbReference>
<feature type="region of interest" description="Disordered" evidence="1">
    <location>
        <begin position="51"/>
        <end position="70"/>
    </location>
</feature>
<feature type="compositionally biased region" description="Basic residues" evidence="1">
    <location>
        <begin position="59"/>
        <end position="68"/>
    </location>
</feature>